<feature type="signal peptide" evidence="2">
    <location>
        <begin position="1"/>
        <end position="27"/>
    </location>
</feature>
<dbReference type="EMBL" id="JAAATW010000002">
    <property type="protein sequence ID" value="NBE07920.1"/>
    <property type="molecule type" value="Genomic_DNA"/>
</dbReference>
<evidence type="ECO:0000313" key="4">
    <source>
        <dbReference type="Proteomes" id="UP001517376"/>
    </source>
</evidence>
<gene>
    <name evidence="3" type="ORF">GU920_10255</name>
</gene>
<proteinExistence type="predicted"/>
<feature type="region of interest" description="Disordered" evidence="1">
    <location>
        <begin position="107"/>
        <end position="128"/>
    </location>
</feature>
<protein>
    <recommendedName>
        <fullName evidence="5">DUF2946 domain-containing protein</fullName>
    </recommendedName>
</protein>
<accession>A0ABW9Y5S6</accession>
<name>A0ABW9Y5S6_9RHOB</name>
<dbReference type="RefSeq" id="WP_161766925.1">
    <property type="nucleotide sequence ID" value="NZ_JAAATW010000002.1"/>
</dbReference>
<evidence type="ECO:0000256" key="1">
    <source>
        <dbReference type="SAM" id="MobiDB-lite"/>
    </source>
</evidence>
<comment type="caution">
    <text evidence="3">The sequence shown here is derived from an EMBL/GenBank/DDBJ whole genome shotgun (WGS) entry which is preliminary data.</text>
</comment>
<reference evidence="4" key="1">
    <citation type="submission" date="2020-01" db="EMBL/GenBank/DDBJ databases">
        <title>Sphingomonas sp. strain CSW-10.</title>
        <authorList>
            <person name="Chen W.-M."/>
        </authorList>
    </citation>
    <scope>NUCLEOTIDE SEQUENCE [LARGE SCALE GENOMIC DNA]</scope>
    <source>
        <strain evidence="4">CCP-1</strain>
    </source>
</reference>
<sequence length="128" mass="13136">MVLARFPWLLRAVMALTLALGLAGAGAAHRPLERPEAAAALAAFVAAGGSLADLCHEGSETGHGDHGQIECPACVLQKGMAALAATARVLPAPMRLVETLGPAVGRNHADLRSSHRPPVRGPPVFLLS</sequence>
<evidence type="ECO:0008006" key="5">
    <source>
        <dbReference type="Google" id="ProtNLM"/>
    </source>
</evidence>
<keyword evidence="4" id="KW-1185">Reference proteome</keyword>
<dbReference type="Proteomes" id="UP001517376">
    <property type="component" value="Unassembled WGS sequence"/>
</dbReference>
<feature type="chain" id="PRO_5047464861" description="DUF2946 domain-containing protein" evidence="2">
    <location>
        <begin position="28"/>
        <end position="128"/>
    </location>
</feature>
<organism evidence="3 4">
    <name type="scientific">Paragemmobacter ruber</name>
    <dbReference type="NCBI Taxonomy" id="1985673"/>
    <lineage>
        <taxon>Bacteria</taxon>
        <taxon>Pseudomonadati</taxon>
        <taxon>Pseudomonadota</taxon>
        <taxon>Alphaproteobacteria</taxon>
        <taxon>Rhodobacterales</taxon>
        <taxon>Paracoccaceae</taxon>
        <taxon>Paragemmobacter</taxon>
    </lineage>
</organism>
<evidence type="ECO:0000256" key="2">
    <source>
        <dbReference type="SAM" id="SignalP"/>
    </source>
</evidence>
<evidence type="ECO:0000313" key="3">
    <source>
        <dbReference type="EMBL" id="NBE07920.1"/>
    </source>
</evidence>
<keyword evidence="2" id="KW-0732">Signal</keyword>